<keyword evidence="3" id="KW-1185">Reference proteome</keyword>
<reference evidence="2" key="2">
    <citation type="journal article" date="2021" name="Genome Biol. Evol.">
        <title>Developing a high-quality reference genome for a parasitic bivalve with doubly uniparental inheritance (Bivalvia: Unionida).</title>
        <authorList>
            <person name="Smith C.H."/>
        </authorList>
    </citation>
    <scope>NUCLEOTIDE SEQUENCE</scope>
    <source>
        <strain evidence="2">CHS0354</strain>
        <tissue evidence="2">Mantle</tissue>
    </source>
</reference>
<accession>A0AAE0VI75</accession>
<protein>
    <submittedName>
        <fullName evidence="2">Uncharacterized protein</fullName>
    </submittedName>
</protein>
<proteinExistence type="predicted"/>
<evidence type="ECO:0000313" key="2">
    <source>
        <dbReference type="EMBL" id="KAK3577787.1"/>
    </source>
</evidence>
<dbReference type="EMBL" id="JAEAOA010000276">
    <property type="protein sequence ID" value="KAK3577787.1"/>
    <property type="molecule type" value="Genomic_DNA"/>
</dbReference>
<dbReference type="Proteomes" id="UP001195483">
    <property type="component" value="Unassembled WGS sequence"/>
</dbReference>
<feature type="compositionally biased region" description="Basic and acidic residues" evidence="1">
    <location>
        <begin position="60"/>
        <end position="70"/>
    </location>
</feature>
<dbReference type="AlphaFoldDB" id="A0AAE0VI75"/>
<name>A0AAE0VI75_9BIVA</name>
<reference evidence="2" key="1">
    <citation type="journal article" date="2021" name="Genome Biol. Evol.">
        <title>A High-Quality Reference Genome for a Parasitic Bivalve with Doubly Uniparental Inheritance (Bivalvia: Unionida).</title>
        <authorList>
            <person name="Smith C.H."/>
        </authorList>
    </citation>
    <scope>NUCLEOTIDE SEQUENCE</scope>
    <source>
        <strain evidence="2">CHS0354</strain>
    </source>
</reference>
<organism evidence="2 3">
    <name type="scientific">Potamilus streckersoni</name>
    <dbReference type="NCBI Taxonomy" id="2493646"/>
    <lineage>
        <taxon>Eukaryota</taxon>
        <taxon>Metazoa</taxon>
        <taxon>Spiralia</taxon>
        <taxon>Lophotrochozoa</taxon>
        <taxon>Mollusca</taxon>
        <taxon>Bivalvia</taxon>
        <taxon>Autobranchia</taxon>
        <taxon>Heteroconchia</taxon>
        <taxon>Palaeoheterodonta</taxon>
        <taxon>Unionida</taxon>
        <taxon>Unionoidea</taxon>
        <taxon>Unionidae</taxon>
        <taxon>Ambleminae</taxon>
        <taxon>Lampsilini</taxon>
        <taxon>Potamilus</taxon>
    </lineage>
</organism>
<gene>
    <name evidence="2" type="ORF">CHS0354_003519</name>
</gene>
<evidence type="ECO:0000313" key="3">
    <source>
        <dbReference type="Proteomes" id="UP001195483"/>
    </source>
</evidence>
<feature type="non-terminal residue" evidence="2">
    <location>
        <position position="1"/>
    </location>
</feature>
<sequence length="84" mass="9204">PILALTLKPKCNGSDSLAGVIIRSLVNWDFNAPKVIPKKKKALPEVTKTKNGNGAKTRSQHQEKKRKESNGAKTKILSQKNKSP</sequence>
<evidence type="ECO:0000256" key="1">
    <source>
        <dbReference type="SAM" id="MobiDB-lite"/>
    </source>
</evidence>
<comment type="caution">
    <text evidence="2">The sequence shown here is derived from an EMBL/GenBank/DDBJ whole genome shotgun (WGS) entry which is preliminary data.</text>
</comment>
<reference evidence="2" key="3">
    <citation type="submission" date="2023-05" db="EMBL/GenBank/DDBJ databases">
        <authorList>
            <person name="Smith C.H."/>
        </authorList>
    </citation>
    <scope>NUCLEOTIDE SEQUENCE</scope>
    <source>
        <strain evidence="2">CHS0354</strain>
        <tissue evidence="2">Mantle</tissue>
    </source>
</reference>
<feature type="region of interest" description="Disordered" evidence="1">
    <location>
        <begin position="38"/>
        <end position="84"/>
    </location>
</feature>